<evidence type="ECO:0000256" key="4">
    <source>
        <dbReference type="ARBA" id="ARBA00022801"/>
    </source>
</evidence>
<reference evidence="7" key="2">
    <citation type="journal article" date="2023" name="ISME Commun">
        <title>Characterization of a bloom-associated alphaproteobacterial lineage, 'Candidatus Phycosocius': insights into freshwater algal-bacterial interactions.</title>
        <authorList>
            <person name="Tanabe Y."/>
            <person name="Yamaguchi H."/>
            <person name="Yoshida M."/>
            <person name="Kai A."/>
            <person name="Okazaki Y."/>
        </authorList>
    </citation>
    <scope>NUCLEOTIDE SEQUENCE</scope>
    <source>
        <strain evidence="7">BOTRYCO-1</strain>
    </source>
</reference>
<dbReference type="RefSeq" id="WP_284359011.1">
    <property type="nucleotide sequence ID" value="NZ_BPFZ01000003.1"/>
</dbReference>
<keyword evidence="2" id="KW-0540">Nuclease</keyword>
<organism evidence="7 8">
    <name type="scientific">Candidatus Phycosocius spiralis</name>
    <dbReference type="NCBI Taxonomy" id="2815099"/>
    <lineage>
        <taxon>Bacteria</taxon>
        <taxon>Pseudomonadati</taxon>
        <taxon>Pseudomonadota</taxon>
        <taxon>Alphaproteobacteria</taxon>
        <taxon>Caulobacterales</taxon>
        <taxon>Caulobacterales incertae sedis</taxon>
        <taxon>Candidatus Phycosocius</taxon>
    </lineage>
</organism>
<dbReference type="SUPFAM" id="SSF88723">
    <property type="entry name" value="PIN domain-like"/>
    <property type="match status" value="1"/>
</dbReference>
<evidence type="ECO:0000256" key="5">
    <source>
        <dbReference type="ARBA" id="ARBA00022842"/>
    </source>
</evidence>
<evidence type="ECO:0000259" key="6">
    <source>
        <dbReference type="Pfam" id="PF01850"/>
    </source>
</evidence>
<comment type="caution">
    <text evidence="7">The sequence shown here is derived from an EMBL/GenBank/DDBJ whole genome shotgun (WGS) entry which is preliminary data.</text>
</comment>
<reference evidence="7" key="1">
    <citation type="submission" date="2021-05" db="EMBL/GenBank/DDBJ databases">
        <authorList>
            <person name="Tanabe Y."/>
        </authorList>
    </citation>
    <scope>NUCLEOTIDE SEQUENCE</scope>
    <source>
        <strain evidence="7">BOTRYCO-1</strain>
    </source>
</reference>
<feature type="domain" description="PIN" evidence="6">
    <location>
        <begin position="2"/>
        <end position="113"/>
    </location>
</feature>
<keyword evidence="5" id="KW-0460">Magnesium</keyword>
<accession>A0ABQ4PU00</accession>
<sequence length="127" mass="13803">MIVADSSVLIPWAEGDTTKKTDLLGYHIEQQTLRVVPISITELLSARVLRPEIRLLADALSVLELKDGYWSRAGILRGLCLASGRSARLADALIAQACLDADLPLLTNDKDFEVFQVIGGLKLTGTE</sequence>
<dbReference type="InterPro" id="IPR002716">
    <property type="entry name" value="PIN_dom"/>
</dbReference>
<protein>
    <recommendedName>
        <fullName evidence="6">PIN domain-containing protein</fullName>
    </recommendedName>
</protein>
<keyword evidence="1" id="KW-1277">Toxin-antitoxin system</keyword>
<dbReference type="Proteomes" id="UP001161064">
    <property type="component" value="Unassembled WGS sequence"/>
</dbReference>
<evidence type="ECO:0000256" key="3">
    <source>
        <dbReference type="ARBA" id="ARBA00022723"/>
    </source>
</evidence>
<dbReference type="PANTHER" id="PTHR42740:SF1">
    <property type="entry name" value="RIBONUCLEASE VAPC3"/>
    <property type="match status" value="1"/>
</dbReference>
<dbReference type="EMBL" id="BPFZ01000003">
    <property type="protein sequence ID" value="GIU66463.1"/>
    <property type="molecule type" value="Genomic_DNA"/>
</dbReference>
<dbReference type="InterPro" id="IPR051749">
    <property type="entry name" value="PINc/VapC_TA_RNase"/>
</dbReference>
<keyword evidence="4" id="KW-0378">Hydrolase</keyword>
<proteinExistence type="predicted"/>
<name>A0ABQ4PU00_9PROT</name>
<keyword evidence="3" id="KW-0479">Metal-binding</keyword>
<dbReference type="Gene3D" id="3.40.50.1010">
    <property type="entry name" value="5'-nuclease"/>
    <property type="match status" value="1"/>
</dbReference>
<evidence type="ECO:0000256" key="1">
    <source>
        <dbReference type="ARBA" id="ARBA00022649"/>
    </source>
</evidence>
<keyword evidence="8" id="KW-1185">Reference proteome</keyword>
<evidence type="ECO:0000313" key="8">
    <source>
        <dbReference type="Proteomes" id="UP001161064"/>
    </source>
</evidence>
<evidence type="ECO:0000256" key="2">
    <source>
        <dbReference type="ARBA" id="ARBA00022722"/>
    </source>
</evidence>
<dbReference type="InterPro" id="IPR029060">
    <property type="entry name" value="PIN-like_dom_sf"/>
</dbReference>
<gene>
    <name evidence="7" type="ORF">PsB1_0617</name>
</gene>
<dbReference type="PANTHER" id="PTHR42740">
    <property type="entry name" value="RIBONUCLEASE VAPC3"/>
    <property type="match status" value="1"/>
</dbReference>
<dbReference type="Pfam" id="PF01850">
    <property type="entry name" value="PIN"/>
    <property type="match status" value="1"/>
</dbReference>
<evidence type="ECO:0000313" key="7">
    <source>
        <dbReference type="EMBL" id="GIU66463.1"/>
    </source>
</evidence>